<dbReference type="Pfam" id="PF00528">
    <property type="entry name" value="BPD_transp_1"/>
    <property type="match status" value="1"/>
</dbReference>
<comment type="subcellular location">
    <subcellularLocation>
        <location evidence="1 7">Cell membrane</location>
        <topology evidence="1 7">Multi-pass membrane protein</topology>
    </subcellularLocation>
</comment>
<dbReference type="PANTHER" id="PTHR43744:SF12">
    <property type="entry name" value="ABC TRANSPORTER PERMEASE PROTEIN MG189-RELATED"/>
    <property type="match status" value="1"/>
</dbReference>
<sequence>MATLHRLDWRKAVTTAVLFAFSVLFLLPFLWMLTTSFKLEKDVFVYPIEWIPRQWNAIANYKEVWFGRYPFYIYYLNSIKVSVITVLISCATSSLAAYGFSKVRFKAGKWLFVIVLATYMIPSQAILVPQFILYRNIGLFDSHFGLIVLSSFSVLGTFMLRQFFMGVNQEFIESAKIDGAGHFRTFWSIALPLVKPAVATYAILRFIWTWNDYQNPLIFLRTDSLYTIPLAMQKFTSMSGEFYSLIMAGAVSAIVPLLIVFIIGQKSVIEGIALGGVKG</sequence>
<evidence type="ECO:0000256" key="1">
    <source>
        <dbReference type="ARBA" id="ARBA00004651"/>
    </source>
</evidence>
<dbReference type="PROSITE" id="PS50928">
    <property type="entry name" value="ABC_TM1"/>
    <property type="match status" value="1"/>
</dbReference>
<keyword evidence="2 7" id="KW-0813">Transport</keyword>
<evidence type="ECO:0000256" key="2">
    <source>
        <dbReference type="ARBA" id="ARBA00022448"/>
    </source>
</evidence>
<proteinExistence type="inferred from homology"/>
<evidence type="ECO:0000256" key="6">
    <source>
        <dbReference type="ARBA" id="ARBA00023136"/>
    </source>
</evidence>
<dbReference type="InterPro" id="IPR035906">
    <property type="entry name" value="MetI-like_sf"/>
</dbReference>
<evidence type="ECO:0000313" key="10">
    <source>
        <dbReference type="Proteomes" id="UP001596028"/>
    </source>
</evidence>
<evidence type="ECO:0000256" key="3">
    <source>
        <dbReference type="ARBA" id="ARBA00022475"/>
    </source>
</evidence>
<keyword evidence="4 7" id="KW-0812">Transmembrane</keyword>
<gene>
    <name evidence="9" type="ORF">ACFO3S_09320</name>
</gene>
<feature type="transmembrane region" description="Helical" evidence="7">
    <location>
        <begin position="185"/>
        <end position="208"/>
    </location>
</feature>
<dbReference type="EMBL" id="JBHSEP010000005">
    <property type="protein sequence ID" value="MFC4598430.1"/>
    <property type="molecule type" value="Genomic_DNA"/>
</dbReference>
<dbReference type="Proteomes" id="UP001596028">
    <property type="component" value="Unassembled WGS sequence"/>
</dbReference>
<feature type="transmembrane region" description="Helical" evidence="7">
    <location>
        <begin position="144"/>
        <end position="164"/>
    </location>
</feature>
<accession>A0ABV9FC98</accession>
<evidence type="ECO:0000313" key="9">
    <source>
        <dbReference type="EMBL" id="MFC4598430.1"/>
    </source>
</evidence>
<evidence type="ECO:0000259" key="8">
    <source>
        <dbReference type="PROSITE" id="PS50928"/>
    </source>
</evidence>
<feature type="transmembrane region" description="Helical" evidence="7">
    <location>
        <begin position="242"/>
        <end position="263"/>
    </location>
</feature>
<feature type="domain" description="ABC transmembrane type-1" evidence="8">
    <location>
        <begin position="75"/>
        <end position="264"/>
    </location>
</feature>
<keyword evidence="5 7" id="KW-1133">Transmembrane helix</keyword>
<evidence type="ECO:0000256" key="7">
    <source>
        <dbReference type="RuleBase" id="RU363032"/>
    </source>
</evidence>
<dbReference type="PANTHER" id="PTHR43744">
    <property type="entry name" value="ABC TRANSPORTER PERMEASE PROTEIN MG189-RELATED-RELATED"/>
    <property type="match status" value="1"/>
</dbReference>
<protein>
    <submittedName>
        <fullName evidence="9">Carbohydrate ABC transporter permease</fullName>
    </submittedName>
</protein>
<feature type="transmembrane region" description="Helical" evidence="7">
    <location>
        <begin position="72"/>
        <end position="98"/>
    </location>
</feature>
<comment type="caution">
    <text evidence="9">The sequence shown here is derived from an EMBL/GenBank/DDBJ whole genome shotgun (WGS) entry which is preliminary data.</text>
</comment>
<keyword evidence="3" id="KW-1003">Cell membrane</keyword>
<evidence type="ECO:0000256" key="4">
    <source>
        <dbReference type="ARBA" id="ARBA00022692"/>
    </source>
</evidence>
<dbReference type="Gene3D" id="1.10.3720.10">
    <property type="entry name" value="MetI-like"/>
    <property type="match status" value="1"/>
</dbReference>
<dbReference type="SUPFAM" id="SSF161098">
    <property type="entry name" value="MetI-like"/>
    <property type="match status" value="1"/>
</dbReference>
<dbReference type="InterPro" id="IPR000515">
    <property type="entry name" value="MetI-like"/>
</dbReference>
<reference evidence="10" key="1">
    <citation type="journal article" date="2019" name="Int. J. Syst. Evol. Microbiol.">
        <title>The Global Catalogue of Microorganisms (GCM) 10K type strain sequencing project: providing services to taxonomists for standard genome sequencing and annotation.</title>
        <authorList>
            <consortium name="The Broad Institute Genomics Platform"/>
            <consortium name="The Broad Institute Genome Sequencing Center for Infectious Disease"/>
            <person name="Wu L."/>
            <person name="Ma J."/>
        </authorList>
    </citation>
    <scope>NUCLEOTIDE SEQUENCE [LARGE SCALE GENOMIC DNA]</scope>
    <source>
        <strain evidence="10">CCUG 49571</strain>
    </source>
</reference>
<name>A0ABV9FC98_9BACL</name>
<keyword evidence="10" id="KW-1185">Reference proteome</keyword>
<feature type="transmembrane region" description="Helical" evidence="7">
    <location>
        <begin position="110"/>
        <end position="132"/>
    </location>
</feature>
<feature type="transmembrane region" description="Helical" evidence="7">
    <location>
        <begin position="12"/>
        <end position="33"/>
    </location>
</feature>
<comment type="similarity">
    <text evidence="7">Belongs to the binding-protein-dependent transport system permease family.</text>
</comment>
<dbReference type="RefSeq" id="WP_378094671.1">
    <property type="nucleotide sequence ID" value="NZ_JBHSEP010000005.1"/>
</dbReference>
<keyword evidence="6 7" id="KW-0472">Membrane</keyword>
<dbReference type="CDD" id="cd06261">
    <property type="entry name" value="TM_PBP2"/>
    <property type="match status" value="1"/>
</dbReference>
<organism evidence="9 10">
    <name type="scientific">Cohnella hongkongensis</name>
    <dbReference type="NCBI Taxonomy" id="178337"/>
    <lineage>
        <taxon>Bacteria</taxon>
        <taxon>Bacillati</taxon>
        <taxon>Bacillota</taxon>
        <taxon>Bacilli</taxon>
        <taxon>Bacillales</taxon>
        <taxon>Paenibacillaceae</taxon>
        <taxon>Cohnella</taxon>
    </lineage>
</organism>
<evidence type="ECO:0000256" key="5">
    <source>
        <dbReference type="ARBA" id="ARBA00022989"/>
    </source>
</evidence>